<accession>A0A1M7G7X6</accession>
<evidence type="ECO:0000313" key="2">
    <source>
        <dbReference type="EMBL" id="SHM12504.1"/>
    </source>
</evidence>
<dbReference type="Pfam" id="PF12771">
    <property type="entry name" value="SusD-like_2"/>
    <property type="match status" value="1"/>
</dbReference>
<dbReference type="SUPFAM" id="SSF48452">
    <property type="entry name" value="TPR-like"/>
    <property type="match status" value="1"/>
</dbReference>
<reference evidence="2 3" key="1">
    <citation type="submission" date="2016-11" db="EMBL/GenBank/DDBJ databases">
        <authorList>
            <person name="Jaros S."/>
            <person name="Januszkiewicz K."/>
            <person name="Wedrychowicz H."/>
        </authorList>
    </citation>
    <scope>NUCLEOTIDE SEQUENCE [LARGE SCALE GENOMIC DNA]</scope>
    <source>
        <strain evidence="2 3">DSM 27406</strain>
    </source>
</reference>
<name>A0A1M7G7X6_9BACT</name>
<protein>
    <submittedName>
        <fullName evidence="2">Starch-binding associating with outer membrane</fullName>
    </submittedName>
</protein>
<sequence length="574" mass="63878">MKSIYKLGLGAAMLGLSLASCTKGFEDINQNPQVSPTTSPELLLTLPGKSIVDRDFDWFYDCYQYQMQWLQFGVPAPGSTVGRLFNPSNTNDFYSAFYKNIGPNLVDIDTVIARMPEATRANFAEVGAIARVMKVYAAWRVSDANGSIPYTKAFGARYGGTFTPTYDTQEQLFDIWDGELKAAITAFNSKLPNQQGAQSFDIFYKGAVANWAKAANVLRMKLAMRLMKRNASKATAIIQEVMSSPAGLFASNAEEWKFVSGANAFAQAGNWEMTGSVSLVASKNILDFMQSNGDPRLNLFFEKNGYTKEAFDSLKAGGVFSPSATYNDVRYVGLPASPDKRNDASYANYFTVRNYEMKFTVNGKDTIIKRRIDTISSLQRRMFATGAESIASPGQYTQPILTYAEQCFMIAELAVRGIITGQDAATWYNNGIKASIAAYDDMGRICFIQNYAELNQDAVNAYVNNPKIQLTGDQATDLEKIQIQMYLNHFKSPWEAWGSWKRTGVPKVGSSLLAFEPMVSNGSTATIPRRWALPQPTVVEQTQNWRDAITEMQKTGEYGTDVNQYTGRVWWDMQ</sequence>
<dbReference type="InterPro" id="IPR041662">
    <property type="entry name" value="SusD-like_2"/>
</dbReference>
<dbReference type="AlphaFoldDB" id="A0A1M7G7X6"/>
<dbReference type="Proteomes" id="UP000184420">
    <property type="component" value="Unassembled WGS sequence"/>
</dbReference>
<feature type="chain" id="PRO_5009926081" evidence="1">
    <location>
        <begin position="23"/>
        <end position="574"/>
    </location>
</feature>
<dbReference type="EMBL" id="FRBL01000006">
    <property type="protein sequence ID" value="SHM12504.1"/>
    <property type="molecule type" value="Genomic_DNA"/>
</dbReference>
<dbReference type="RefSeq" id="WP_178372152.1">
    <property type="nucleotide sequence ID" value="NZ_FRBL01000006.1"/>
</dbReference>
<proteinExistence type="predicted"/>
<keyword evidence="1" id="KW-0732">Signal</keyword>
<dbReference type="PROSITE" id="PS51257">
    <property type="entry name" value="PROKAR_LIPOPROTEIN"/>
    <property type="match status" value="1"/>
</dbReference>
<organism evidence="2 3">
    <name type="scientific">Chitinophaga jiangningensis</name>
    <dbReference type="NCBI Taxonomy" id="1419482"/>
    <lineage>
        <taxon>Bacteria</taxon>
        <taxon>Pseudomonadati</taxon>
        <taxon>Bacteroidota</taxon>
        <taxon>Chitinophagia</taxon>
        <taxon>Chitinophagales</taxon>
        <taxon>Chitinophagaceae</taxon>
        <taxon>Chitinophaga</taxon>
    </lineage>
</organism>
<gene>
    <name evidence="2" type="ORF">SAMN05444266_106444</name>
</gene>
<keyword evidence="3" id="KW-1185">Reference proteome</keyword>
<dbReference type="Gene3D" id="1.25.40.390">
    <property type="match status" value="1"/>
</dbReference>
<evidence type="ECO:0000256" key="1">
    <source>
        <dbReference type="SAM" id="SignalP"/>
    </source>
</evidence>
<dbReference type="STRING" id="1419482.SAMN05444266_106444"/>
<evidence type="ECO:0000313" key="3">
    <source>
        <dbReference type="Proteomes" id="UP000184420"/>
    </source>
</evidence>
<dbReference type="InterPro" id="IPR011990">
    <property type="entry name" value="TPR-like_helical_dom_sf"/>
</dbReference>
<feature type="signal peptide" evidence="1">
    <location>
        <begin position="1"/>
        <end position="22"/>
    </location>
</feature>